<protein>
    <submittedName>
        <fullName evidence="2">Jg12386 protein</fullName>
    </submittedName>
</protein>
<organism evidence="2 3">
    <name type="scientific">Pararge aegeria aegeria</name>
    <dbReference type="NCBI Taxonomy" id="348720"/>
    <lineage>
        <taxon>Eukaryota</taxon>
        <taxon>Metazoa</taxon>
        <taxon>Ecdysozoa</taxon>
        <taxon>Arthropoda</taxon>
        <taxon>Hexapoda</taxon>
        <taxon>Insecta</taxon>
        <taxon>Pterygota</taxon>
        <taxon>Neoptera</taxon>
        <taxon>Endopterygota</taxon>
        <taxon>Lepidoptera</taxon>
        <taxon>Glossata</taxon>
        <taxon>Ditrysia</taxon>
        <taxon>Papilionoidea</taxon>
        <taxon>Nymphalidae</taxon>
        <taxon>Satyrinae</taxon>
        <taxon>Satyrini</taxon>
        <taxon>Parargina</taxon>
        <taxon>Pararge</taxon>
    </lineage>
</organism>
<accession>A0A8S4SEB2</accession>
<reference evidence="2" key="1">
    <citation type="submission" date="2022-03" db="EMBL/GenBank/DDBJ databases">
        <authorList>
            <person name="Lindestad O."/>
        </authorList>
    </citation>
    <scope>NUCLEOTIDE SEQUENCE</scope>
</reference>
<dbReference type="EMBL" id="CAKXAJ010026147">
    <property type="protein sequence ID" value="CAH2258596.1"/>
    <property type="molecule type" value="Genomic_DNA"/>
</dbReference>
<gene>
    <name evidence="2" type="primary">jg12386</name>
    <name evidence="2" type="ORF">PAEG_LOCUS23376</name>
</gene>
<feature type="region of interest" description="Disordered" evidence="1">
    <location>
        <begin position="1"/>
        <end position="23"/>
    </location>
</feature>
<evidence type="ECO:0000256" key="1">
    <source>
        <dbReference type="SAM" id="MobiDB-lite"/>
    </source>
</evidence>
<comment type="caution">
    <text evidence="2">The sequence shown here is derived from an EMBL/GenBank/DDBJ whole genome shotgun (WGS) entry which is preliminary data.</text>
</comment>
<dbReference type="AlphaFoldDB" id="A0A8S4SEB2"/>
<dbReference type="Proteomes" id="UP000838756">
    <property type="component" value="Unassembled WGS sequence"/>
</dbReference>
<proteinExistence type="predicted"/>
<evidence type="ECO:0000313" key="3">
    <source>
        <dbReference type="Proteomes" id="UP000838756"/>
    </source>
</evidence>
<sequence>MKAFTLASPLNRDPDSNSGGVSTKPLRDAFIASVNSDRITTQDWILCRQSDNGYVIFSGCRQLRSLKVSYCNLDENVDDLLGAAVSAVL</sequence>
<evidence type="ECO:0000313" key="2">
    <source>
        <dbReference type="EMBL" id="CAH2258596.1"/>
    </source>
</evidence>
<name>A0A8S4SEB2_9NEOP</name>
<keyword evidence="3" id="KW-1185">Reference proteome</keyword>